<dbReference type="PANTHER" id="PTHR33337:SF40">
    <property type="entry name" value="CENP-V_GFA DOMAIN-CONTAINING PROTEIN-RELATED"/>
    <property type="match status" value="1"/>
</dbReference>
<organism evidence="6 7">
    <name type="scientific">Gibbsiella dentisursi</name>
    <dbReference type="NCBI Taxonomy" id="796890"/>
    <lineage>
        <taxon>Bacteria</taxon>
        <taxon>Pseudomonadati</taxon>
        <taxon>Pseudomonadota</taxon>
        <taxon>Gammaproteobacteria</taxon>
        <taxon>Enterobacterales</taxon>
        <taxon>Yersiniaceae</taxon>
        <taxon>Gibbsiella</taxon>
    </lineage>
</organism>
<proteinExistence type="inferred from homology"/>
<evidence type="ECO:0000256" key="3">
    <source>
        <dbReference type="ARBA" id="ARBA00022833"/>
    </source>
</evidence>
<dbReference type="PROSITE" id="PS51891">
    <property type="entry name" value="CENP_V_GFA"/>
    <property type="match status" value="1"/>
</dbReference>
<name>A0ABP7KSM9_9GAMM</name>
<keyword evidence="7" id="KW-1185">Reference proteome</keyword>
<accession>A0ABP7KSM9</accession>
<evidence type="ECO:0000256" key="1">
    <source>
        <dbReference type="ARBA" id="ARBA00005495"/>
    </source>
</evidence>
<dbReference type="Pfam" id="PF04828">
    <property type="entry name" value="GFA"/>
    <property type="match status" value="1"/>
</dbReference>
<dbReference type="Gene3D" id="3.90.1590.10">
    <property type="entry name" value="glutathione-dependent formaldehyde- activating enzyme (gfa)"/>
    <property type="match status" value="1"/>
</dbReference>
<dbReference type="Proteomes" id="UP001499994">
    <property type="component" value="Unassembled WGS sequence"/>
</dbReference>
<gene>
    <name evidence="6" type="ORF">GCM10022405_10780</name>
</gene>
<evidence type="ECO:0000256" key="4">
    <source>
        <dbReference type="ARBA" id="ARBA00023239"/>
    </source>
</evidence>
<keyword evidence="4" id="KW-0456">Lyase</keyword>
<evidence type="ECO:0000259" key="5">
    <source>
        <dbReference type="PROSITE" id="PS51891"/>
    </source>
</evidence>
<comment type="similarity">
    <text evidence="1">Belongs to the Gfa family.</text>
</comment>
<dbReference type="SUPFAM" id="SSF51316">
    <property type="entry name" value="Mss4-like"/>
    <property type="match status" value="1"/>
</dbReference>
<reference evidence="7" key="1">
    <citation type="journal article" date="2019" name="Int. J. Syst. Evol. Microbiol.">
        <title>The Global Catalogue of Microorganisms (GCM) 10K type strain sequencing project: providing services to taxonomists for standard genome sequencing and annotation.</title>
        <authorList>
            <consortium name="The Broad Institute Genomics Platform"/>
            <consortium name="The Broad Institute Genome Sequencing Center for Infectious Disease"/>
            <person name="Wu L."/>
            <person name="Ma J."/>
        </authorList>
    </citation>
    <scope>NUCLEOTIDE SEQUENCE [LARGE SCALE GENOMIC DNA]</scope>
    <source>
        <strain evidence="7">JCM 17201</strain>
    </source>
</reference>
<protein>
    <submittedName>
        <fullName evidence="6">GFA family protein</fullName>
    </submittedName>
</protein>
<sequence>MSMPFGQCLCGAVRFALNAEVRFFYRCHCSLCRRQSGVGHNAATLVNAADFRWLSGEKTVRSWRKPSGYRNDFCADCGSTVPNLLNAGPYVWVPIGLLAEDAALVCIGDFCVDDSMQWDHTRGENPHAGGPESLDSLLTALAVAGGGH</sequence>
<dbReference type="InterPro" id="IPR006913">
    <property type="entry name" value="CENP-V/GFA"/>
</dbReference>
<dbReference type="InterPro" id="IPR011057">
    <property type="entry name" value="Mss4-like_sf"/>
</dbReference>
<evidence type="ECO:0000256" key="2">
    <source>
        <dbReference type="ARBA" id="ARBA00022723"/>
    </source>
</evidence>
<evidence type="ECO:0000313" key="6">
    <source>
        <dbReference type="EMBL" id="GAA3887009.1"/>
    </source>
</evidence>
<dbReference type="EMBL" id="BAABDG010000002">
    <property type="protein sequence ID" value="GAA3887009.1"/>
    <property type="molecule type" value="Genomic_DNA"/>
</dbReference>
<keyword evidence="3" id="KW-0862">Zinc</keyword>
<dbReference type="PANTHER" id="PTHR33337">
    <property type="entry name" value="GFA DOMAIN-CONTAINING PROTEIN"/>
    <property type="match status" value="1"/>
</dbReference>
<comment type="caution">
    <text evidence="6">The sequence shown here is derived from an EMBL/GenBank/DDBJ whole genome shotgun (WGS) entry which is preliminary data.</text>
</comment>
<keyword evidence="2" id="KW-0479">Metal-binding</keyword>
<evidence type="ECO:0000313" key="7">
    <source>
        <dbReference type="Proteomes" id="UP001499994"/>
    </source>
</evidence>
<feature type="domain" description="CENP-V/GFA" evidence="5">
    <location>
        <begin position="4"/>
        <end position="119"/>
    </location>
</feature>